<sequence>MSNSDQYLFTEKGPDHQSIEFDFRLEFSDENHIAVATNNDCKIQQQQQQQDKEEEEEEEEHGASSTDEAAVKKEEEEEEEEECVSSYTNDDDSFLKKELKIPVIQQCDEVDDNDDGFLTPTSLEHKIPVIQQCPPAPKRKPKSPSSTKRKASPNIDRLIRFDLFKEMETLLFPVPPVHHLVDLGCKIKKAKGNNTK</sequence>
<evidence type="ECO:0000256" key="2">
    <source>
        <dbReference type="ARBA" id="ARBA00023306"/>
    </source>
</evidence>
<keyword evidence="5" id="KW-1185">Reference proteome</keyword>
<name>A0A7J6VU46_THATH</name>
<evidence type="ECO:0000313" key="4">
    <source>
        <dbReference type="EMBL" id="KAF5188609.1"/>
    </source>
</evidence>
<dbReference type="GO" id="GO:0004860">
    <property type="term" value="F:protein kinase inhibitor activity"/>
    <property type="evidence" value="ECO:0007669"/>
    <property type="project" value="UniProtKB-KW"/>
</dbReference>
<evidence type="ECO:0000313" key="5">
    <source>
        <dbReference type="Proteomes" id="UP000554482"/>
    </source>
</evidence>
<accession>A0A7J6VU46</accession>
<dbReference type="EMBL" id="JABWDY010026554">
    <property type="protein sequence ID" value="KAF5188609.1"/>
    <property type="molecule type" value="Genomic_DNA"/>
</dbReference>
<evidence type="ECO:0000256" key="1">
    <source>
        <dbReference type="ARBA" id="ARBA00023013"/>
    </source>
</evidence>
<dbReference type="PANTHER" id="PTHR33142:SF114">
    <property type="entry name" value="CYCLIN-DEPENDENT PROTEIN KINASE INHIBITOR SMR14"/>
    <property type="match status" value="1"/>
</dbReference>
<dbReference type="OrthoDB" id="1933617at2759"/>
<evidence type="ECO:0000256" key="3">
    <source>
        <dbReference type="SAM" id="MobiDB-lite"/>
    </source>
</evidence>
<dbReference type="InterPro" id="IPR040389">
    <property type="entry name" value="SMR"/>
</dbReference>
<dbReference type="PANTHER" id="PTHR33142">
    <property type="entry name" value="CYCLIN-DEPENDENT PROTEIN KINASE INHIBITOR SMR13"/>
    <property type="match status" value="1"/>
</dbReference>
<dbReference type="GO" id="GO:0032875">
    <property type="term" value="P:regulation of DNA endoreduplication"/>
    <property type="evidence" value="ECO:0007669"/>
    <property type="project" value="InterPro"/>
</dbReference>
<keyword evidence="1" id="KW-0649">Protein kinase inhibitor</keyword>
<dbReference type="Proteomes" id="UP000554482">
    <property type="component" value="Unassembled WGS sequence"/>
</dbReference>
<organism evidence="4 5">
    <name type="scientific">Thalictrum thalictroides</name>
    <name type="common">Rue-anemone</name>
    <name type="synonym">Anemone thalictroides</name>
    <dbReference type="NCBI Taxonomy" id="46969"/>
    <lineage>
        <taxon>Eukaryota</taxon>
        <taxon>Viridiplantae</taxon>
        <taxon>Streptophyta</taxon>
        <taxon>Embryophyta</taxon>
        <taxon>Tracheophyta</taxon>
        <taxon>Spermatophyta</taxon>
        <taxon>Magnoliopsida</taxon>
        <taxon>Ranunculales</taxon>
        <taxon>Ranunculaceae</taxon>
        <taxon>Thalictroideae</taxon>
        <taxon>Thalictrum</taxon>
    </lineage>
</organism>
<proteinExistence type="predicted"/>
<feature type="compositionally biased region" description="Basic residues" evidence="3">
    <location>
        <begin position="137"/>
        <end position="151"/>
    </location>
</feature>
<feature type="region of interest" description="Disordered" evidence="3">
    <location>
        <begin position="110"/>
        <end position="153"/>
    </location>
</feature>
<dbReference type="AlphaFoldDB" id="A0A7J6VU46"/>
<keyword evidence="2" id="KW-0131">Cell cycle</keyword>
<feature type="region of interest" description="Disordered" evidence="3">
    <location>
        <begin position="39"/>
        <end position="90"/>
    </location>
</feature>
<protein>
    <submittedName>
        <fullName evidence="4">Uncharacterized protein</fullName>
    </submittedName>
</protein>
<dbReference type="GO" id="GO:0005634">
    <property type="term" value="C:nucleus"/>
    <property type="evidence" value="ECO:0007669"/>
    <property type="project" value="TreeGrafter"/>
</dbReference>
<comment type="caution">
    <text evidence="4">The sequence shown here is derived from an EMBL/GenBank/DDBJ whole genome shotgun (WGS) entry which is preliminary data.</text>
</comment>
<reference evidence="4 5" key="1">
    <citation type="submission" date="2020-06" db="EMBL/GenBank/DDBJ databases">
        <title>Transcriptomic and genomic resources for Thalictrum thalictroides and T. hernandezii: Facilitating candidate gene discovery in an emerging model plant lineage.</title>
        <authorList>
            <person name="Arias T."/>
            <person name="Riano-Pachon D.M."/>
            <person name="Di Stilio V.S."/>
        </authorList>
    </citation>
    <scope>NUCLEOTIDE SEQUENCE [LARGE SCALE GENOMIC DNA]</scope>
    <source>
        <strain evidence="5">cv. WT478/WT964</strain>
        <tissue evidence="4">Leaves</tissue>
    </source>
</reference>
<gene>
    <name evidence="4" type="ORF">FRX31_021802</name>
</gene>